<evidence type="ECO:0000313" key="9">
    <source>
        <dbReference type="Proteomes" id="UP000612899"/>
    </source>
</evidence>
<evidence type="ECO:0000256" key="1">
    <source>
        <dbReference type="ARBA" id="ARBA00010641"/>
    </source>
</evidence>
<dbReference type="Pfam" id="PF08281">
    <property type="entry name" value="Sigma70_r4_2"/>
    <property type="match status" value="1"/>
</dbReference>
<dbReference type="SUPFAM" id="SSF88659">
    <property type="entry name" value="Sigma3 and sigma4 domains of RNA polymerase sigma factors"/>
    <property type="match status" value="1"/>
</dbReference>
<dbReference type="Pfam" id="PF04542">
    <property type="entry name" value="Sigma70_r2"/>
    <property type="match status" value="1"/>
</dbReference>
<gene>
    <name evidence="8" type="ORF">Rhe02_00520</name>
</gene>
<dbReference type="InterPro" id="IPR013249">
    <property type="entry name" value="RNA_pol_sigma70_r4_t2"/>
</dbReference>
<dbReference type="InterPro" id="IPR014325">
    <property type="entry name" value="RNA_pol_sigma-E_actinobac"/>
</dbReference>
<dbReference type="InterPro" id="IPR013325">
    <property type="entry name" value="RNA_pol_sigma_r2"/>
</dbReference>
<dbReference type="CDD" id="cd06171">
    <property type="entry name" value="Sigma70_r4"/>
    <property type="match status" value="1"/>
</dbReference>
<dbReference type="Gene3D" id="1.10.10.10">
    <property type="entry name" value="Winged helix-like DNA-binding domain superfamily/Winged helix DNA-binding domain"/>
    <property type="match status" value="1"/>
</dbReference>
<dbReference type="GO" id="GO:0006352">
    <property type="term" value="P:DNA-templated transcription initiation"/>
    <property type="evidence" value="ECO:0007669"/>
    <property type="project" value="InterPro"/>
</dbReference>
<proteinExistence type="inferred from homology"/>
<dbReference type="InterPro" id="IPR014284">
    <property type="entry name" value="RNA_pol_sigma-70_dom"/>
</dbReference>
<dbReference type="InterPro" id="IPR036388">
    <property type="entry name" value="WH-like_DNA-bd_sf"/>
</dbReference>
<dbReference type="Proteomes" id="UP000612899">
    <property type="component" value="Unassembled WGS sequence"/>
</dbReference>
<dbReference type="SUPFAM" id="SSF88946">
    <property type="entry name" value="Sigma2 domain of RNA polymerase sigma factors"/>
    <property type="match status" value="1"/>
</dbReference>
<dbReference type="PANTHER" id="PTHR43133">
    <property type="entry name" value="RNA POLYMERASE ECF-TYPE SIGMA FACTO"/>
    <property type="match status" value="1"/>
</dbReference>
<keyword evidence="3" id="KW-0731">Sigma factor</keyword>
<evidence type="ECO:0000259" key="7">
    <source>
        <dbReference type="Pfam" id="PF08281"/>
    </source>
</evidence>
<keyword evidence="5" id="KW-0804">Transcription</keyword>
<keyword evidence="9" id="KW-1185">Reference proteome</keyword>
<evidence type="ECO:0000313" key="8">
    <source>
        <dbReference type="EMBL" id="GIH01985.1"/>
    </source>
</evidence>
<evidence type="ECO:0000259" key="6">
    <source>
        <dbReference type="Pfam" id="PF04542"/>
    </source>
</evidence>
<organism evidence="8 9">
    <name type="scientific">Rhizocola hellebori</name>
    <dbReference type="NCBI Taxonomy" id="1392758"/>
    <lineage>
        <taxon>Bacteria</taxon>
        <taxon>Bacillati</taxon>
        <taxon>Actinomycetota</taxon>
        <taxon>Actinomycetes</taxon>
        <taxon>Micromonosporales</taxon>
        <taxon>Micromonosporaceae</taxon>
        <taxon>Rhizocola</taxon>
    </lineage>
</organism>
<dbReference type="InterPro" id="IPR013324">
    <property type="entry name" value="RNA_pol_sigma_r3/r4-like"/>
</dbReference>
<dbReference type="NCBIfam" id="TIGR02937">
    <property type="entry name" value="sigma70-ECF"/>
    <property type="match status" value="1"/>
</dbReference>
<keyword evidence="2" id="KW-0805">Transcription regulation</keyword>
<evidence type="ECO:0000256" key="4">
    <source>
        <dbReference type="ARBA" id="ARBA00023125"/>
    </source>
</evidence>
<comment type="caution">
    <text evidence="8">The sequence shown here is derived from an EMBL/GenBank/DDBJ whole genome shotgun (WGS) entry which is preliminary data.</text>
</comment>
<feature type="domain" description="RNA polymerase sigma factor 70 region 4 type 2" evidence="7">
    <location>
        <begin position="101"/>
        <end position="153"/>
    </location>
</feature>
<dbReference type="Gene3D" id="1.10.1740.10">
    <property type="match status" value="1"/>
</dbReference>
<dbReference type="RefSeq" id="WP_203905940.1">
    <property type="nucleotide sequence ID" value="NZ_BONY01000001.1"/>
</dbReference>
<evidence type="ECO:0000256" key="2">
    <source>
        <dbReference type="ARBA" id="ARBA00023015"/>
    </source>
</evidence>
<sequence>MNTAVARAAFEEFVAARSAVLIHVAYLLTGDRHDAEDLLQVALARVAQRWGRVEDPEAYVRRTLYTQSVSRLRALSRRPRESLGVTAAEPARHPDDLDLRVALDQALRKLTSRQRAVLMLRFYEDLSESQTAQMLGCAVGTVKSQTRHALSRLKALNPRLNELFEDAKEVSVP</sequence>
<evidence type="ECO:0000256" key="5">
    <source>
        <dbReference type="ARBA" id="ARBA00023163"/>
    </source>
</evidence>
<feature type="domain" description="RNA polymerase sigma-70 region 2" evidence="6">
    <location>
        <begin position="20"/>
        <end position="77"/>
    </location>
</feature>
<name>A0A8J3Q259_9ACTN</name>
<protein>
    <submittedName>
        <fullName evidence="8">RNA polymerase sigma24 factor</fullName>
    </submittedName>
</protein>
<dbReference type="PANTHER" id="PTHR43133:SF50">
    <property type="entry name" value="ECF RNA POLYMERASE SIGMA FACTOR SIGM"/>
    <property type="match status" value="1"/>
</dbReference>
<reference evidence="8" key="1">
    <citation type="submission" date="2021-01" db="EMBL/GenBank/DDBJ databases">
        <title>Whole genome shotgun sequence of Rhizocola hellebori NBRC 109834.</title>
        <authorList>
            <person name="Komaki H."/>
            <person name="Tamura T."/>
        </authorList>
    </citation>
    <scope>NUCLEOTIDE SEQUENCE</scope>
    <source>
        <strain evidence="8">NBRC 109834</strain>
    </source>
</reference>
<dbReference type="EMBL" id="BONY01000001">
    <property type="protein sequence ID" value="GIH01985.1"/>
    <property type="molecule type" value="Genomic_DNA"/>
</dbReference>
<dbReference type="InterPro" id="IPR007627">
    <property type="entry name" value="RNA_pol_sigma70_r2"/>
</dbReference>
<keyword evidence="4" id="KW-0238">DNA-binding</keyword>
<dbReference type="NCBIfam" id="TIGR02983">
    <property type="entry name" value="SigE-fam_strep"/>
    <property type="match status" value="1"/>
</dbReference>
<accession>A0A8J3Q259</accession>
<dbReference type="GO" id="GO:0003677">
    <property type="term" value="F:DNA binding"/>
    <property type="evidence" value="ECO:0007669"/>
    <property type="project" value="UniProtKB-KW"/>
</dbReference>
<comment type="similarity">
    <text evidence="1">Belongs to the sigma-70 factor family. ECF subfamily.</text>
</comment>
<evidence type="ECO:0000256" key="3">
    <source>
        <dbReference type="ARBA" id="ARBA00023082"/>
    </source>
</evidence>
<dbReference type="AlphaFoldDB" id="A0A8J3Q259"/>
<dbReference type="InterPro" id="IPR039425">
    <property type="entry name" value="RNA_pol_sigma-70-like"/>
</dbReference>
<dbReference type="GO" id="GO:0016987">
    <property type="term" value="F:sigma factor activity"/>
    <property type="evidence" value="ECO:0007669"/>
    <property type="project" value="UniProtKB-KW"/>
</dbReference>